<name>A0AAV3A426_PYXAD</name>
<dbReference type="InterPro" id="IPR055409">
    <property type="entry name" value="Beta-prop_FAM234A_B"/>
</dbReference>
<comment type="caution">
    <text evidence="8">The sequence shown here is derived from an EMBL/GenBank/DDBJ whole genome shotgun (WGS) entry which is preliminary data.</text>
</comment>
<sequence length="509" mass="56418">MMMVLICAFLVPCPLRNQQNVWYRNVGYEPEVSSPMELFDVNKDGVPDILMLFTSPSSNTSLVVLEQPLSISALSGINGSVLWNRKSQEYLRSIQCGQLVLKPHQNDTCLLTGASKLLTLISASTGLPVWTMDPSHIIHETMAAPAVVLPDLDEDNTNDLLVLTVGENQPDLGFLLVSGLTGKPLGGIVKYNRMGEGKVIDPQAYYTGQGAIYILFGFGNIQAVALRDIYAQAKNRDSFPTILQKSEPDWEKRRSVNLSKLISVYSADVEFLQTIPVFGSNCSDLLVTTKEGLSLLRGQDLEQRWSRTLKNIYSIPQPGYFNTDGNLDFFLQIQSSNDVKKIVVIDGSTSAFLWEWEVPWHEGEVKAMSLLTADGKSVFLFWGEGGTAENSSALNTKSEAHLNRHLYLLYPTYPAVVLDLFNVTASIVATDGGILELEKDVVLAILTAERELDNDKLPRKLTVRKLGMKWALSNSQALSLGHVNMKPKVEDVKRILARLKFSAVPQRLL</sequence>
<keyword evidence="6" id="KW-0732">Signal</keyword>
<keyword evidence="4" id="KW-0472">Membrane</keyword>
<reference evidence="8" key="1">
    <citation type="thesis" date="2020" institute="ProQuest LLC" country="789 East Eisenhower Parkway, Ann Arbor, MI, USA">
        <title>Comparative Genomics and Chromosome Evolution.</title>
        <authorList>
            <person name="Mudd A.B."/>
        </authorList>
    </citation>
    <scope>NUCLEOTIDE SEQUENCE</scope>
    <source>
        <strain evidence="8">1538</strain>
        <tissue evidence="8">Blood</tissue>
    </source>
</reference>
<keyword evidence="2" id="KW-0812">Transmembrane</keyword>
<evidence type="ECO:0000256" key="6">
    <source>
        <dbReference type="SAM" id="SignalP"/>
    </source>
</evidence>
<evidence type="ECO:0000256" key="3">
    <source>
        <dbReference type="ARBA" id="ARBA00022989"/>
    </source>
</evidence>
<dbReference type="AlphaFoldDB" id="A0AAV3A426"/>
<gene>
    <name evidence="8" type="ORF">GDO54_016554</name>
</gene>
<proteinExistence type="inferred from homology"/>
<evidence type="ECO:0000256" key="5">
    <source>
        <dbReference type="ARBA" id="ARBA00025791"/>
    </source>
</evidence>
<evidence type="ECO:0000256" key="1">
    <source>
        <dbReference type="ARBA" id="ARBA00004167"/>
    </source>
</evidence>
<dbReference type="InterPro" id="IPR045232">
    <property type="entry name" value="FAM234"/>
</dbReference>
<evidence type="ECO:0000256" key="4">
    <source>
        <dbReference type="ARBA" id="ARBA00023136"/>
    </source>
</evidence>
<accession>A0AAV3A426</accession>
<keyword evidence="3" id="KW-1133">Transmembrane helix</keyword>
<feature type="chain" id="PRO_5043315467" description="FAM234A/B beta-propeller domain-containing protein" evidence="6">
    <location>
        <begin position="19"/>
        <end position="509"/>
    </location>
</feature>
<evidence type="ECO:0000313" key="8">
    <source>
        <dbReference type="EMBL" id="DBA18285.1"/>
    </source>
</evidence>
<dbReference type="Pfam" id="PF23727">
    <property type="entry name" value="Beta-prop_FAM234A_B"/>
    <property type="match status" value="1"/>
</dbReference>
<comment type="subcellular location">
    <subcellularLocation>
        <location evidence="1">Membrane</location>
        <topology evidence="1">Single-pass membrane protein</topology>
    </subcellularLocation>
</comment>
<evidence type="ECO:0000313" key="9">
    <source>
        <dbReference type="Proteomes" id="UP001181693"/>
    </source>
</evidence>
<evidence type="ECO:0000259" key="7">
    <source>
        <dbReference type="Pfam" id="PF23727"/>
    </source>
</evidence>
<evidence type="ECO:0000256" key="2">
    <source>
        <dbReference type="ARBA" id="ARBA00022692"/>
    </source>
</evidence>
<comment type="similarity">
    <text evidence="5">Belongs to the FAM234 family.</text>
</comment>
<feature type="signal peptide" evidence="6">
    <location>
        <begin position="1"/>
        <end position="18"/>
    </location>
</feature>
<dbReference type="Proteomes" id="UP001181693">
    <property type="component" value="Unassembled WGS sequence"/>
</dbReference>
<dbReference type="PANTHER" id="PTHR21419:SF25">
    <property type="entry name" value="PROTEIN FAM234B"/>
    <property type="match status" value="1"/>
</dbReference>
<organism evidence="8 9">
    <name type="scientific">Pyxicephalus adspersus</name>
    <name type="common">African bullfrog</name>
    <dbReference type="NCBI Taxonomy" id="30357"/>
    <lineage>
        <taxon>Eukaryota</taxon>
        <taxon>Metazoa</taxon>
        <taxon>Chordata</taxon>
        <taxon>Craniata</taxon>
        <taxon>Vertebrata</taxon>
        <taxon>Euteleostomi</taxon>
        <taxon>Amphibia</taxon>
        <taxon>Batrachia</taxon>
        <taxon>Anura</taxon>
        <taxon>Neobatrachia</taxon>
        <taxon>Ranoidea</taxon>
        <taxon>Pyxicephalidae</taxon>
        <taxon>Pyxicephalinae</taxon>
        <taxon>Pyxicephalus</taxon>
    </lineage>
</organism>
<feature type="domain" description="FAM234A/B beta-propeller" evidence="7">
    <location>
        <begin position="38"/>
        <end position="502"/>
    </location>
</feature>
<dbReference type="GO" id="GO:0016020">
    <property type="term" value="C:membrane"/>
    <property type="evidence" value="ECO:0007669"/>
    <property type="project" value="UniProtKB-SubCell"/>
</dbReference>
<protein>
    <recommendedName>
        <fullName evidence="7">FAM234A/B beta-propeller domain-containing protein</fullName>
    </recommendedName>
</protein>
<dbReference type="SUPFAM" id="SSF50998">
    <property type="entry name" value="Quinoprotein alcohol dehydrogenase-like"/>
    <property type="match status" value="1"/>
</dbReference>
<dbReference type="PANTHER" id="PTHR21419">
    <property type="match status" value="1"/>
</dbReference>
<dbReference type="InterPro" id="IPR011047">
    <property type="entry name" value="Quinoprotein_ADH-like_sf"/>
</dbReference>
<dbReference type="EMBL" id="DYDO01000009">
    <property type="protein sequence ID" value="DBA18285.1"/>
    <property type="molecule type" value="Genomic_DNA"/>
</dbReference>
<keyword evidence="9" id="KW-1185">Reference proteome</keyword>